<reference evidence="6 7" key="1">
    <citation type="submission" date="2016-10" db="EMBL/GenBank/DDBJ databases">
        <authorList>
            <person name="de Groot N.N."/>
        </authorList>
    </citation>
    <scope>NUCLEOTIDE SEQUENCE [LARGE SCALE GENOMIC DNA]</scope>
    <source>
        <strain evidence="6 7">DSM 569</strain>
    </source>
</reference>
<feature type="domain" description="Hydrogen maturase F dimerization" evidence="4">
    <location>
        <begin position="178"/>
        <end position="276"/>
    </location>
</feature>
<dbReference type="GO" id="GO:0030488">
    <property type="term" value="P:tRNA methylation"/>
    <property type="evidence" value="ECO:0007669"/>
    <property type="project" value="TreeGrafter"/>
</dbReference>
<dbReference type="CDD" id="cd00880">
    <property type="entry name" value="Era_like"/>
    <property type="match status" value="1"/>
</dbReference>
<dbReference type="Gene3D" id="3.40.50.11410">
    <property type="match status" value="1"/>
</dbReference>
<dbReference type="InterPro" id="IPR040644">
    <property type="entry name" value="HydF_tetramer"/>
</dbReference>
<organism evidence="6 7">
    <name type="scientific">Thermoanaerobacter thermohydrosulfuricus</name>
    <name type="common">Clostridium thermohydrosulfuricum</name>
    <dbReference type="NCBI Taxonomy" id="1516"/>
    <lineage>
        <taxon>Bacteria</taxon>
        <taxon>Bacillati</taxon>
        <taxon>Bacillota</taxon>
        <taxon>Clostridia</taxon>
        <taxon>Thermoanaerobacterales</taxon>
        <taxon>Thermoanaerobacteraceae</taxon>
        <taxon>Thermoanaerobacter</taxon>
    </lineage>
</organism>
<dbReference type="PANTHER" id="PTHR42714">
    <property type="entry name" value="TRNA MODIFICATION GTPASE GTPBP3"/>
    <property type="match status" value="1"/>
</dbReference>
<keyword evidence="2" id="KW-0342">GTP-binding</keyword>
<name>A0A1G7M1H2_THETY</name>
<evidence type="ECO:0000256" key="2">
    <source>
        <dbReference type="ARBA" id="ARBA00023134"/>
    </source>
</evidence>
<dbReference type="PANTHER" id="PTHR42714:SF6">
    <property type="entry name" value="TRANSLATION INITIATION FACTOR IF-2"/>
    <property type="match status" value="1"/>
</dbReference>
<dbReference type="SUPFAM" id="SSF52540">
    <property type="entry name" value="P-loop containing nucleoside triphosphate hydrolases"/>
    <property type="match status" value="1"/>
</dbReference>
<dbReference type="AlphaFoldDB" id="A0A1G7M1H2"/>
<dbReference type="GO" id="GO:0005525">
    <property type="term" value="F:GTP binding"/>
    <property type="evidence" value="ECO:0007669"/>
    <property type="project" value="UniProtKB-KW"/>
</dbReference>
<dbReference type="Gene3D" id="3.40.50.11420">
    <property type="match status" value="1"/>
</dbReference>
<dbReference type="InterPro" id="IPR005225">
    <property type="entry name" value="Small_GTP-bd"/>
</dbReference>
<dbReference type="InterPro" id="IPR006073">
    <property type="entry name" value="GTP-bd"/>
</dbReference>
<dbReference type="InterPro" id="IPR041606">
    <property type="entry name" value="HydF_dimer"/>
</dbReference>
<dbReference type="NCBIfam" id="TIGR03918">
    <property type="entry name" value="GTP_HydF"/>
    <property type="match status" value="1"/>
</dbReference>
<evidence type="ECO:0000313" key="6">
    <source>
        <dbReference type="EMBL" id="SDF55597.1"/>
    </source>
</evidence>
<dbReference type="FunFam" id="3.40.50.11420:FF:000001">
    <property type="entry name" value="Hydrogenase maturation GTPase HydF"/>
    <property type="match status" value="1"/>
</dbReference>
<accession>A0A1G7M1H2</accession>
<evidence type="ECO:0000313" key="7">
    <source>
        <dbReference type="Proteomes" id="UP000183404"/>
    </source>
</evidence>
<dbReference type="GO" id="GO:0005737">
    <property type="term" value="C:cytoplasm"/>
    <property type="evidence" value="ECO:0007669"/>
    <property type="project" value="TreeGrafter"/>
</dbReference>
<evidence type="ECO:0000259" key="3">
    <source>
        <dbReference type="Pfam" id="PF01926"/>
    </source>
</evidence>
<dbReference type="FunFam" id="3.40.50.300:FF:002325">
    <property type="entry name" value="Hydrogenase maturation GTPase HydF"/>
    <property type="match status" value="1"/>
</dbReference>
<dbReference type="Pfam" id="PF18128">
    <property type="entry name" value="HydF_dimer"/>
    <property type="match status" value="1"/>
</dbReference>
<gene>
    <name evidence="6" type="ORF">SAMN04244560_00901</name>
</gene>
<dbReference type="NCBIfam" id="TIGR00231">
    <property type="entry name" value="small_GTP"/>
    <property type="match status" value="1"/>
</dbReference>
<dbReference type="Gene3D" id="3.40.50.300">
    <property type="entry name" value="P-loop containing nucleotide triphosphate hydrolases"/>
    <property type="match status" value="1"/>
</dbReference>
<sequence>MNTTPTSSRLHIALFGRRNAGKSSLINALTNQEVALVSDIAGTTTDPVSKAMEILPIGPVVIIDTAGLDDVGPLGELRVKKTYEVLNKTDLAILVIDGTEGVTEFEEKILQIITEKNIPVVGVINKKDLSNYSQLQKKEWEKRLNLKLIEVSARNKEGIEELKMMIIKKAPSDDSIKLVGDLIKTGDLVILVVPIDKAAPKGRLILPQQQTIRDILDTGGIALVVKDTELDKALKSINNKPSLVITDSQVFNKVGAIVPPDIPFTSFSILFARYKGDLEELVKGVRVIEKLKEGDKVLIAEGCTHHRQEDDIGTVKIPRWLRQKTGKNLQFSWSSGMTFPADLESYSLIVHCGACMLNRREMLYRISYAKEKKIPIVNYGILIAYVNGLLPRAIEIFKEAKRIYEEE</sequence>
<dbReference type="SMART" id="SM00173">
    <property type="entry name" value="RAS"/>
    <property type="match status" value="1"/>
</dbReference>
<dbReference type="Pfam" id="PF18133">
    <property type="entry name" value="HydF_tetramer"/>
    <property type="match status" value="1"/>
</dbReference>
<dbReference type="Proteomes" id="UP000183404">
    <property type="component" value="Unassembled WGS sequence"/>
</dbReference>
<feature type="domain" description="Hydrogen maturase F tetramerization" evidence="5">
    <location>
        <begin position="280"/>
        <end position="396"/>
    </location>
</feature>
<dbReference type="EMBL" id="FNBS01000016">
    <property type="protein sequence ID" value="SDF55597.1"/>
    <property type="molecule type" value="Genomic_DNA"/>
</dbReference>
<proteinExistence type="predicted"/>
<dbReference type="RefSeq" id="WP_074592345.1">
    <property type="nucleotide sequence ID" value="NZ_FNBS01000016.1"/>
</dbReference>
<keyword evidence="1" id="KW-0547">Nucleotide-binding</keyword>
<evidence type="ECO:0000256" key="1">
    <source>
        <dbReference type="ARBA" id="ARBA00022741"/>
    </source>
</evidence>
<dbReference type="InterPro" id="IPR023873">
    <property type="entry name" value="FeFe-hyd_GTPase_HydF"/>
</dbReference>
<dbReference type="InterPro" id="IPR027417">
    <property type="entry name" value="P-loop_NTPase"/>
</dbReference>
<dbReference type="Pfam" id="PF01926">
    <property type="entry name" value="MMR_HSR1"/>
    <property type="match status" value="1"/>
</dbReference>
<dbReference type="PRINTS" id="PR00449">
    <property type="entry name" value="RASTRNSFRMNG"/>
</dbReference>
<evidence type="ECO:0000259" key="4">
    <source>
        <dbReference type="Pfam" id="PF18128"/>
    </source>
</evidence>
<protein>
    <submittedName>
        <fullName evidence="6">[FeFe] hydrogenase H-cluster maturation GTPase HydF</fullName>
    </submittedName>
</protein>
<feature type="domain" description="G" evidence="3">
    <location>
        <begin position="11"/>
        <end position="126"/>
    </location>
</feature>
<dbReference type="GO" id="GO:0002098">
    <property type="term" value="P:tRNA wobble uridine modification"/>
    <property type="evidence" value="ECO:0007669"/>
    <property type="project" value="TreeGrafter"/>
</dbReference>
<evidence type="ECO:0000259" key="5">
    <source>
        <dbReference type="Pfam" id="PF18133"/>
    </source>
</evidence>